<accession>E0S777</accession>
<dbReference type="Proteomes" id="UP000002313">
    <property type="component" value="Chromosome V"/>
</dbReference>
<dbReference type="InterPro" id="IPR036322">
    <property type="entry name" value="WD40_repeat_dom_sf"/>
</dbReference>
<dbReference type="KEGG" id="ein:Eint_050560"/>
<evidence type="ECO:0000313" key="1">
    <source>
        <dbReference type="EMBL" id="ADM11505.1"/>
    </source>
</evidence>
<keyword evidence="2" id="KW-1185">Reference proteome</keyword>
<dbReference type="AlphaFoldDB" id="E0S777"/>
<dbReference type="SUPFAM" id="SSF50978">
    <property type="entry name" value="WD40 repeat-like"/>
    <property type="match status" value="1"/>
</dbReference>
<dbReference type="OrthoDB" id="2190962at2759"/>
<sequence length="350" mass="38636">MDTVLVKLVDRNHDGAEHNPLHVSTSFTTEDLERYLRSVLGGDGGYRFYIAGRGFEGSLLKEISSRALEVEEGLTIEYELDRNYTPDVLIELEDLVSCLTVVKSRQPEVWCGTHGGRLKIYAYQDGVINLMKTTDYSRVRGVSREDGLYIYNSAGEVVEFESGDVLFKVDGDITCIASSSNVVSVGTHEGECYVFKEGLMKVHKFKAYISSTAMNKDEAMFVCADGNIGVFGISTNTFKTKDLGYGVTSSDMGDGKYVFGTSCSGLVVENKEESTFVSTGIRFSNRIAMYNGCIVAQASQYTISVVDIGDHRELRRITVDECISDIGWIENLLIAGVGSRIHGYIIHNLE</sequence>
<dbReference type="GeneID" id="9699163"/>
<protein>
    <submittedName>
        <fullName evidence="1">Uncharacterized protein</fullName>
    </submittedName>
</protein>
<gene>
    <name evidence="1" type="ORF">Eint_050560</name>
</gene>
<dbReference type="HOGENOM" id="CLU_801926_0_0_1"/>
<organism evidence="1 2">
    <name type="scientific">Encephalitozoon intestinalis (strain ATCC 50506)</name>
    <name type="common">Microsporidian parasite</name>
    <name type="synonym">Septata intestinalis</name>
    <dbReference type="NCBI Taxonomy" id="876142"/>
    <lineage>
        <taxon>Eukaryota</taxon>
        <taxon>Fungi</taxon>
        <taxon>Fungi incertae sedis</taxon>
        <taxon>Microsporidia</taxon>
        <taxon>Unikaryonidae</taxon>
        <taxon>Encephalitozoon</taxon>
    </lineage>
</organism>
<dbReference type="RefSeq" id="XP_003072865.1">
    <property type="nucleotide sequence ID" value="XM_003072819.1"/>
</dbReference>
<dbReference type="VEuPathDB" id="MicrosporidiaDB:Eint_050560"/>
<dbReference type="EMBL" id="CP001946">
    <property type="protein sequence ID" value="ADM11505.1"/>
    <property type="molecule type" value="Genomic_DNA"/>
</dbReference>
<proteinExistence type="predicted"/>
<reference evidence="1 2" key="2">
    <citation type="journal article" date="2012" name="Proc. Natl. Acad. Sci. U.S.A.">
        <title>Gain and loss of multiple functionally related, horizontally transferred genes in the reduced genomes of two microsporidian parasites.</title>
        <authorList>
            <person name="Pombert J.-F."/>
            <person name="Selman M."/>
            <person name="Burki F."/>
            <person name="Bardell F.T."/>
            <person name="Farinelli L."/>
            <person name="Solter L.F."/>
            <person name="Whitman D.W."/>
            <person name="Weiss L.M."/>
            <person name="Corradi N."/>
            <person name="Keeling P.J."/>
        </authorList>
    </citation>
    <scope>NUCLEOTIDE SEQUENCE [LARGE SCALE GENOMIC DNA]</scope>
    <source>
        <strain evidence="1 2">ATCC 50506</strain>
    </source>
</reference>
<evidence type="ECO:0000313" key="2">
    <source>
        <dbReference type="Proteomes" id="UP000002313"/>
    </source>
</evidence>
<name>E0S777_ENCIT</name>
<reference evidence="1 2" key="1">
    <citation type="journal article" date="2010" name="Nat. Commun.">
        <title>The complete sequence of the smallest known nuclear genome from the microsporidian Encephalitozoon intestinalis.</title>
        <authorList>
            <person name="Corradi N."/>
            <person name="Pombert J.-F."/>
            <person name="Farinelli L."/>
            <person name="Didier E.S."/>
            <person name="Keeling P.J."/>
        </authorList>
    </citation>
    <scope>NUCLEOTIDE SEQUENCE [LARGE SCALE GENOMIC DNA]</scope>
    <source>
        <strain evidence="1 2">ATCC 50506</strain>
    </source>
</reference>